<feature type="transmembrane region" description="Helical" evidence="1">
    <location>
        <begin position="37"/>
        <end position="60"/>
    </location>
</feature>
<protein>
    <submittedName>
        <fullName evidence="2">Uncharacterized protein</fullName>
    </submittedName>
</protein>
<dbReference type="AlphaFoldDB" id="A0AAD5Y5J2"/>
<evidence type="ECO:0000256" key="1">
    <source>
        <dbReference type="SAM" id="Phobius"/>
    </source>
</evidence>
<evidence type="ECO:0000313" key="3">
    <source>
        <dbReference type="Proteomes" id="UP001210925"/>
    </source>
</evidence>
<accession>A0AAD5Y5J2</accession>
<feature type="transmembrane region" description="Helical" evidence="1">
    <location>
        <begin position="72"/>
        <end position="92"/>
    </location>
</feature>
<feature type="transmembrane region" description="Helical" evidence="1">
    <location>
        <begin position="277"/>
        <end position="301"/>
    </location>
</feature>
<feature type="transmembrane region" description="Helical" evidence="1">
    <location>
        <begin position="189"/>
        <end position="209"/>
    </location>
</feature>
<feature type="transmembrane region" description="Helical" evidence="1">
    <location>
        <begin position="104"/>
        <end position="128"/>
    </location>
</feature>
<name>A0AAD5Y5J2_9FUNG</name>
<dbReference type="Proteomes" id="UP001210925">
    <property type="component" value="Unassembled WGS sequence"/>
</dbReference>
<feature type="transmembrane region" description="Helical" evidence="1">
    <location>
        <begin position="6"/>
        <end position="25"/>
    </location>
</feature>
<comment type="caution">
    <text evidence="2">The sequence shown here is derived from an EMBL/GenBank/DDBJ whole genome shotgun (WGS) entry which is preliminary data.</text>
</comment>
<sequence>METSVIISAILSGIFSGLVAALISVGIEKFGGRVGGVLGSSPTTLIPASIGLFTTIASSMDLQSVVNFQKSMLVVCPAMIINCLFLYCWKYFPNIYQRWTSNIYALITLITLTSYLVWFILAACLVFLTRSISAETVNGDLSFTFIITNGSVNASFYLALGSLVLQLLVGVLGSLNYKRTPKSTSKVPWWSNIVRGFAAGLAIFAAILLGHISPIIGGITSLFPAIFGTAMISVWLTSGSAVSMGAIEPMILGSLSVSFFAFEFAFILPLFNSWMHTGLAITLATILCYVISVTLFSFPILKFLEWRTKLNSDNLEEEVAIEEPEDKTDDEKSP</sequence>
<evidence type="ECO:0000313" key="2">
    <source>
        <dbReference type="EMBL" id="KAJ3260637.1"/>
    </source>
</evidence>
<reference evidence="2" key="1">
    <citation type="submission" date="2020-05" db="EMBL/GenBank/DDBJ databases">
        <title>Phylogenomic resolution of chytrid fungi.</title>
        <authorList>
            <person name="Stajich J.E."/>
            <person name="Amses K."/>
            <person name="Simmons R."/>
            <person name="Seto K."/>
            <person name="Myers J."/>
            <person name="Bonds A."/>
            <person name="Quandt C.A."/>
            <person name="Barry K."/>
            <person name="Liu P."/>
            <person name="Grigoriev I."/>
            <person name="Longcore J.E."/>
            <person name="James T.Y."/>
        </authorList>
    </citation>
    <scope>NUCLEOTIDE SEQUENCE</scope>
    <source>
        <strain evidence="2">PLAUS21</strain>
    </source>
</reference>
<keyword evidence="1" id="KW-0812">Transmembrane</keyword>
<keyword evidence="1" id="KW-0472">Membrane</keyword>
<keyword evidence="1" id="KW-1133">Transmembrane helix</keyword>
<dbReference type="EMBL" id="JADGKB010000010">
    <property type="protein sequence ID" value="KAJ3260637.1"/>
    <property type="molecule type" value="Genomic_DNA"/>
</dbReference>
<gene>
    <name evidence="2" type="ORF">HK103_000247</name>
</gene>
<organism evidence="2 3">
    <name type="scientific">Boothiomyces macroporosus</name>
    <dbReference type="NCBI Taxonomy" id="261099"/>
    <lineage>
        <taxon>Eukaryota</taxon>
        <taxon>Fungi</taxon>
        <taxon>Fungi incertae sedis</taxon>
        <taxon>Chytridiomycota</taxon>
        <taxon>Chytridiomycota incertae sedis</taxon>
        <taxon>Chytridiomycetes</taxon>
        <taxon>Rhizophydiales</taxon>
        <taxon>Terramycetaceae</taxon>
        <taxon>Boothiomyces</taxon>
    </lineage>
</organism>
<keyword evidence="3" id="KW-1185">Reference proteome</keyword>
<proteinExistence type="predicted"/>
<feature type="transmembrane region" description="Helical" evidence="1">
    <location>
        <begin position="250"/>
        <end position="271"/>
    </location>
</feature>
<feature type="transmembrane region" description="Helical" evidence="1">
    <location>
        <begin position="156"/>
        <end position="177"/>
    </location>
</feature>
<feature type="transmembrane region" description="Helical" evidence="1">
    <location>
        <begin position="215"/>
        <end position="238"/>
    </location>
</feature>